<keyword evidence="4 8" id="KW-0378">Hydrolase</keyword>
<dbReference type="GO" id="GO:0016787">
    <property type="term" value="F:hydrolase activity"/>
    <property type="evidence" value="ECO:0007669"/>
    <property type="project" value="UniProtKB-KW"/>
</dbReference>
<proteinExistence type="inferred from homology"/>
<evidence type="ECO:0000313" key="9">
    <source>
        <dbReference type="EMBL" id="MFC4262005.1"/>
    </source>
</evidence>
<evidence type="ECO:0000256" key="1">
    <source>
        <dbReference type="ARBA" id="ARBA00008136"/>
    </source>
</evidence>
<evidence type="ECO:0000256" key="2">
    <source>
        <dbReference type="ARBA" id="ARBA00022670"/>
    </source>
</evidence>
<dbReference type="EC" id="3.4.-.-" evidence="8"/>
<keyword evidence="5" id="KW-0190">Covalent protein-DNA linkage</keyword>
<organism evidence="9 10">
    <name type="scientific">Ferruginibacter yonginensis</name>
    <dbReference type="NCBI Taxonomy" id="1310416"/>
    <lineage>
        <taxon>Bacteria</taxon>
        <taxon>Pseudomonadati</taxon>
        <taxon>Bacteroidota</taxon>
        <taxon>Chitinophagia</taxon>
        <taxon>Chitinophagales</taxon>
        <taxon>Chitinophagaceae</taxon>
        <taxon>Ferruginibacter</taxon>
    </lineage>
</organism>
<dbReference type="Gene3D" id="3.90.1680.10">
    <property type="entry name" value="SOS response associated peptidase-like"/>
    <property type="match status" value="1"/>
</dbReference>
<evidence type="ECO:0000256" key="5">
    <source>
        <dbReference type="ARBA" id="ARBA00023124"/>
    </source>
</evidence>
<evidence type="ECO:0000256" key="7">
    <source>
        <dbReference type="ARBA" id="ARBA00023239"/>
    </source>
</evidence>
<keyword evidence="10" id="KW-1185">Reference proteome</keyword>
<dbReference type="Pfam" id="PF02586">
    <property type="entry name" value="SRAP"/>
    <property type="match status" value="1"/>
</dbReference>
<dbReference type="RefSeq" id="WP_379707336.1">
    <property type="nucleotide sequence ID" value="NZ_JBHSCZ010000001.1"/>
</dbReference>
<sequence length="267" mass="30663">MCYVNGLQVSYQTYIKLKGQQKKVAPTQQHLAERPAVKGFDYGNWLVIKPTNNDWDIATMQWGFLPNYIKNETQKNAFRFGYKDANQKFHTPYTTLNAIGNELLKPGKIFREAALHRRCLVLSSGFFEYRHIHPISKKTGKPLKTAVKYPYFIGVKNEPVFFMAGIYETNTDVETVETYDSFAIVTTQANKLMAQIHATKLRMPVILNETLATQWIDTSIDETIIEQLAQHQINSNLLHAYPIAKNFIETQDISPFNYGSELPALKY</sequence>
<keyword evidence="6" id="KW-0238">DNA-binding</keyword>
<evidence type="ECO:0000256" key="4">
    <source>
        <dbReference type="ARBA" id="ARBA00022801"/>
    </source>
</evidence>
<keyword evidence="7" id="KW-0456">Lyase</keyword>
<evidence type="ECO:0000256" key="3">
    <source>
        <dbReference type="ARBA" id="ARBA00022763"/>
    </source>
</evidence>
<protein>
    <recommendedName>
        <fullName evidence="8">Abasic site processing protein</fullName>
        <ecNumber evidence="8">3.4.-.-</ecNumber>
    </recommendedName>
</protein>
<comment type="similarity">
    <text evidence="1 8">Belongs to the SOS response-associated peptidase family.</text>
</comment>
<keyword evidence="2 8" id="KW-0645">Protease</keyword>
<evidence type="ECO:0000313" key="10">
    <source>
        <dbReference type="Proteomes" id="UP001595907"/>
    </source>
</evidence>
<dbReference type="Proteomes" id="UP001595907">
    <property type="component" value="Unassembled WGS sequence"/>
</dbReference>
<evidence type="ECO:0000256" key="6">
    <source>
        <dbReference type="ARBA" id="ARBA00023125"/>
    </source>
</evidence>
<comment type="caution">
    <text evidence="9">The sequence shown here is derived from an EMBL/GenBank/DDBJ whole genome shotgun (WGS) entry which is preliminary data.</text>
</comment>
<dbReference type="InterPro" id="IPR036590">
    <property type="entry name" value="SRAP-like"/>
</dbReference>
<dbReference type="PANTHER" id="PTHR13604:SF0">
    <property type="entry name" value="ABASIC SITE PROCESSING PROTEIN HMCES"/>
    <property type="match status" value="1"/>
</dbReference>
<dbReference type="PANTHER" id="PTHR13604">
    <property type="entry name" value="DC12-RELATED"/>
    <property type="match status" value="1"/>
</dbReference>
<dbReference type="SUPFAM" id="SSF143081">
    <property type="entry name" value="BB1717-like"/>
    <property type="match status" value="1"/>
</dbReference>
<reference evidence="10" key="1">
    <citation type="journal article" date="2019" name="Int. J. Syst. Evol. Microbiol.">
        <title>The Global Catalogue of Microorganisms (GCM) 10K type strain sequencing project: providing services to taxonomists for standard genome sequencing and annotation.</title>
        <authorList>
            <consortium name="The Broad Institute Genomics Platform"/>
            <consortium name="The Broad Institute Genome Sequencing Center for Infectious Disease"/>
            <person name="Wu L."/>
            <person name="Ma J."/>
        </authorList>
    </citation>
    <scope>NUCLEOTIDE SEQUENCE [LARGE SCALE GENOMIC DNA]</scope>
    <source>
        <strain evidence="10">CECT 8289</strain>
    </source>
</reference>
<gene>
    <name evidence="9" type="ORF">ACFOWM_03880</name>
</gene>
<keyword evidence="3" id="KW-0227">DNA damage</keyword>
<evidence type="ECO:0000256" key="8">
    <source>
        <dbReference type="RuleBase" id="RU364100"/>
    </source>
</evidence>
<accession>A0ABV8QNZ3</accession>
<name>A0ABV8QNZ3_9BACT</name>
<dbReference type="InterPro" id="IPR003738">
    <property type="entry name" value="SRAP"/>
</dbReference>
<dbReference type="EMBL" id="JBHSCZ010000001">
    <property type="protein sequence ID" value="MFC4262005.1"/>
    <property type="molecule type" value="Genomic_DNA"/>
</dbReference>